<keyword evidence="2" id="KW-0238">DNA-binding</keyword>
<dbReference type="PANTHER" id="PTHR30146:SF155">
    <property type="entry name" value="ALANINE RACEMASE"/>
    <property type="match status" value="1"/>
</dbReference>
<evidence type="ECO:0000256" key="2">
    <source>
        <dbReference type="ARBA" id="ARBA00023125"/>
    </source>
</evidence>
<reference evidence="5 6" key="1">
    <citation type="submission" date="2017-02" db="EMBL/GenBank/DDBJ databases">
        <authorList>
            <person name="Peterson S.W."/>
        </authorList>
    </citation>
    <scope>NUCLEOTIDE SEQUENCE [LARGE SCALE GENOMIC DNA]</scope>
    <source>
        <strain evidence="5 6">USBA 369</strain>
    </source>
</reference>
<dbReference type="InterPro" id="IPR028082">
    <property type="entry name" value="Peripla_BP_I"/>
</dbReference>
<protein>
    <submittedName>
        <fullName evidence="5">LacI family transcriptional regulator</fullName>
    </submittedName>
</protein>
<dbReference type="CDD" id="cd20010">
    <property type="entry name" value="PBP1_AglR-like"/>
    <property type="match status" value="1"/>
</dbReference>
<keyword evidence="1" id="KW-0805">Transcription regulation</keyword>
<dbReference type="STRING" id="1365950.SAMN05428963_1096"/>
<organism evidence="5 6">
    <name type="scientific">Consotaella salsifontis</name>
    <dbReference type="NCBI Taxonomy" id="1365950"/>
    <lineage>
        <taxon>Bacteria</taxon>
        <taxon>Pseudomonadati</taxon>
        <taxon>Pseudomonadota</taxon>
        <taxon>Alphaproteobacteria</taxon>
        <taxon>Hyphomicrobiales</taxon>
        <taxon>Aurantimonadaceae</taxon>
        <taxon>Consotaella</taxon>
    </lineage>
</organism>
<sequence>MNLKELSQHLGLSKTTVSRALNGFSDVNEETRNRVMEAARRFNYAPNANAQRLATGRTGALGIMFPIAENPFADPLFAEFVAGVADGAVQCRRDLFVSSAFDGEEAAYRRLARSKAVDVMILGALEVEDLRIRLLSHLGLQVVAFGRTASSIPYAYLDIDNESGCRRATKLLIGLGHRDIALINGDTRFTAAEHRHVGWLSAFTKDGLTVPEHLVVTGAATEEAAYRGARRLLAAERRPTAFVCASMYLASGCVRAIRDCGLAVGADISVVAHDDGMAVIRPEAFEPSLTATAASVRGAGLRVAEMAAALADGGEIADLQEVRPVELIFRDSAQPPRRSL</sequence>
<dbReference type="Gene3D" id="3.40.50.2300">
    <property type="match status" value="2"/>
</dbReference>
<dbReference type="PROSITE" id="PS50932">
    <property type="entry name" value="HTH_LACI_2"/>
    <property type="match status" value="1"/>
</dbReference>
<evidence type="ECO:0000313" key="5">
    <source>
        <dbReference type="EMBL" id="SKA23394.1"/>
    </source>
</evidence>
<gene>
    <name evidence="5" type="ORF">SAMN05428963_1096</name>
</gene>
<accession>A0A1T4S598</accession>
<evidence type="ECO:0000313" key="6">
    <source>
        <dbReference type="Proteomes" id="UP000190135"/>
    </source>
</evidence>
<proteinExistence type="predicted"/>
<dbReference type="GO" id="GO:0003700">
    <property type="term" value="F:DNA-binding transcription factor activity"/>
    <property type="evidence" value="ECO:0007669"/>
    <property type="project" value="TreeGrafter"/>
</dbReference>
<dbReference type="Gene3D" id="1.10.260.40">
    <property type="entry name" value="lambda repressor-like DNA-binding domains"/>
    <property type="match status" value="1"/>
</dbReference>
<dbReference type="AlphaFoldDB" id="A0A1T4S598"/>
<dbReference type="EMBL" id="FUXL01000009">
    <property type="protein sequence ID" value="SKA23394.1"/>
    <property type="molecule type" value="Genomic_DNA"/>
</dbReference>
<dbReference type="InterPro" id="IPR046335">
    <property type="entry name" value="LacI/GalR-like_sensor"/>
</dbReference>
<evidence type="ECO:0000259" key="4">
    <source>
        <dbReference type="PROSITE" id="PS50932"/>
    </source>
</evidence>
<dbReference type="RefSeq" id="WP_078708957.1">
    <property type="nucleotide sequence ID" value="NZ_FUXL01000009.1"/>
</dbReference>
<keyword evidence="6" id="KW-1185">Reference proteome</keyword>
<dbReference type="CDD" id="cd01392">
    <property type="entry name" value="HTH_LacI"/>
    <property type="match status" value="1"/>
</dbReference>
<feature type="domain" description="HTH lacI-type" evidence="4">
    <location>
        <begin position="1"/>
        <end position="55"/>
    </location>
</feature>
<dbReference type="OrthoDB" id="234496at2"/>
<dbReference type="SUPFAM" id="SSF53822">
    <property type="entry name" value="Periplasmic binding protein-like I"/>
    <property type="match status" value="1"/>
</dbReference>
<dbReference type="SUPFAM" id="SSF47413">
    <property type="entry name" value="lambda repressor-like DNA-binding domains"/>
    <property type="match status" value="1"/>
</dbReference>
<evidence type="ECO:0000256" key="1">
    <source>
        <dbReference type="ARBA" id="ARBA00023015"/>
    </source>
</evidence>
<dbReference type="Pfam" id="PF13377">
    <property type="entry name" value="Peripla_BP_3"/>
    <property type="match status" value="1"/>
</dbReference>
<name>A0A1T4S598_9HYPH</name>
<dbReference type="SMART" id="SM00354">
    <property type="entry name" value="HTH_LACI"/>
    <property type="match status" value="1"/>
</dbReference>
<dbReference type="GO" id="GO:0000976">
    <property type="term" value="F:transcription cis-regulatory region binding"/>
    <property type="evidence" value="ECO:0007669"/>
    <property type="project" value="TreeGrafter"/>
</dbReference>
<evidence type="ECO:0000256" key="3">
    <source>
        <dbReference type="ARBA" id="ARBA00023163"/>
    </source>
</evidence>
<dbReference type="Pfam" id="PF00356">
    <property type="entry name" value="LacI"/>
    <property type="match status" value="1"/>
</dbReference>
<dbReference type="PANTHER" id="PTHR30146">
    <property type="entry name" value="LACI-RELATED TRANSCRIPTIONAL REPRESSOR"/>
    <property type="match status" value="1"/>
</dbReference>
<dbReference type="InterPro" id="IPR010982">
    <property type="entry name" value="Lambda_DNA-bd_dom_sf"/>
</dbReference>
<dbReference type="Proteomes" id="UP000190135">
    <property type="component" value="Unassembled WGS sequence"/>
</dbReference>
<keyword evidence="3" id="KW-0804">Transcription</keyword>
<dbReference type="InterPro" id="IPR000843">
    <property type="entry name" value="HTH_LacI"/>
</dbReference>